<evidence type="ECO:0000259" key="2">
    <source>
        <dbReference type="PROSITE" id="PS50404"/>
    </source>
</evidence>
<comment type="similarity">
    <text evidence="1">Belongs to the GST superfamily.</text>
</comment>
<comment type="caution">
    <text evidence="3">The sequence shown here is derived from an EMBL/GenBank/DDBJ whole genome shotgun (WGS) entry which is preliminary data.</text>
</comment>
<dbReference type="SUPFAM" id="SSF52833">
    <property type="entry name" value="Thioredoxin-like"/>
    <property type="match status" value="1"/>
</dbReference>
<evidence type="ECO:0000256" key="1">
    <source>
        <dbReference type="RuleBase" id="RU003494"/>
    </source>
</evidence>
<evidence type="ECO:0000313" key="4">
    <source>
        <dbReference type="Proteomes" id="UP001169760"/>
    </source>
</evidence>
<feature type="domain" description="GST N-terminal" evidence="2">
    <location>
        <begin position="4"/>
        <end position="85"/>
    </location>
</feature>
<dbReference type="SFLD" id="SFLDS00019">
    <property type="entry name" value="Glutathione_Transferase_(cytos"/>
    <property type="match status" value="1"/>
</dbReference>
<dbReference type="Gene3D" id="1.20.1050.10">
    <property type="match status" value="1"/>
</dbReference>
<dbReference type="Pfam" id="PF00043">
    <property type="entry name" value="GST_C"/>
    <property type="match status" value="1"/>
</dbReference>
<dbReference type="SUPFAM" id="SSF47616">
    <property type="entry name" value="GST C-terminal domain-like"/>
    <property type="match status" value="1"/>
</dbReference>
<dbReference type="PROSITE" id="PS50404">
    <property type="entry name" value="GST_NTER"/>
    <property type="match status" value="1"/>
</dbReference>
<dbReference type="InterPro" id="IPR040079">
    <property type="entry name" value="Glutathione_S-Trfase"/>
</dbReference>
<name>A0AAW7X8P9_9GAMM</name>
<dbReference type="Gene3D" id="3.40.30.10">
    <property type="entry name" value="Glutaredoxin"/>
    <property type="match status" value="1"/>
</dbReference>
<dbReference type="AlphaFoldDB" id="A0AAW7X8P9"/>
<dbReference type="InterPro" id="IPR004045">
    <property type="entry name" value="Glutathione_S-Trfase_N"/>
</dbReference>
<dbReference type="RefSeq" id="WP_303493259.1">
    <property type="nucleotide sequence ID" value="NZ_JAUOPB010000010.1"/>
</dbReference>
<organism evidence="3 4">
    <name type="scientific">Saccharophagus degradans</name>
    <dbReference type="NCBI Taxonomy" id="86304"/>
    <lineage>
        <taxon>Bacteria</taxon>
        <taxon>Pseudomonadati</taxon>
        <taxon>Pseudomonadota</taxon>
        <taxon>Gammaproteobacteria</taxon>
        <taxon>Cellvibrionales</taxon>
        <taxon>Cellvibrionaceae</taxon>
        <taxon>Saccharophagus</taxon>
    </lineage>
</organism>
<dbReference type="PANTHER" id="PTHR44051">
    <property type="entry name" value="GLUTATHIONE S-TRANSFERASE-RELATED"/>
    <property type="match status" value="1"/>
</dbReference>
<accession>A0AAW7X8P9</accession>
<dbReference type="SFLD" id="SFLDG00358">
    <property type="entry name" value="Main_(cytGST)"/>
    <property type="match status" value="1"/>
</dbReference>
<evidence type="ECO:0000313" key="3">
    <source>
        <dbReference type="EMBL" id="MDO6423665.1"/>
    </source>
</evidence>
<dbReference type="EMBL" id="JAUOPB010000010">
    <property type="protein sequence ID" value="MDO6423665.1"/>
    <property type="molecule type" value="Genomic_DNA"/>
</dbReference>
<dbReference type="Proteomes" id="UP001169760">
    <property type="component" value="Unassembled WGS sequence"/>
</dbReference>
<sequence length="210" mass="24284">MDTPSLTVYAYTFRSRAERVIWLLEELHLPYAVQRLDPFKGETRSKEFLAINPAGKVPVLMHNGKAFTESLAIMEYLAAEFDGQRFIPQTPQANYHYRHVLSYGITELEAYLWLAEQSSRLNRRYQWPNGTHERALAMAEQNMGTVYTWLQQQPYVAGQAFTLADIYYYHLLSWFEQISGTLADVASSYLHKLEQRPCFPACVKNSDASK</sequence>
<dbReference type="CDD" id="cd03046">
    <property type="entry name" value="GST_N_GTT1_like"/>
    <property type="match status" value="1"/>
</dbReference>
<gene>
    <name evidence="3" type="ORF">Q4521_14375</name>
</gene>
<dbReference type="InterPro" id="IPR036282">
    <property type="entry name" value="Glutathione-S-Trfase_C_sf"/>
</dbReference>
<dbReference type="Pfam" id="PF02798">
    <property type="entry name" value="GST_N"/>
    <property type="match status" value="1"/>
</dbReference>
<proteinExistence type="inferred from homology"/>
<dbReference type="InterPro" id="IPR036249">
    <property type="entry name" value="Thioredoxin-like_sf"/>
</dbReference>
<reference evidence="3" key="1">
    <citation type="submission" date="2023-07" db="EMBL/GenBank/DDBJ databases">
        <title>Genome content predicts the carbon catabolic preferences of heterotrophic bacteria.</title>
        <authorList>
            <person name="Gralka M."/>
        </authorList>
    </citation>
    <scope>NUCLEOTIDE SEQUENCE</scope>
    <source>
        <strain evidence="3">I3M17_2</strain>
    </source>
</reference>
<protein>
    <submittedName>
        <fullName evidence="3">Glutathione S-transferase family protein</fullName>
    </submittedName>
</protein>
<dbReference type="InterPro" id="IPR004046">
    <property type="entry name" value="GST_C"/>
</dbReference>
<dbReference type="PANTHER" id="PTHR44051:SF8">
    <property type="entry name" value="GLUTATHIONE S-TRANSFERASE GSTA"/>
    <property type="match status" value="1"/>
</dbReference>